<dbReference type="NCBIfam" id="NF002937">
    <property type="entry name" value="PRK03584.1"/>
    <property type="match status" value="1"/>
</dbReference>
<proteinExistence type="inferred from homology"/>
<feature type="domain" description="AMP-dependent synthetase/ligase" evidence="5">
    <location>
        <begin position="101"/>
        <end position="455"/>
    </location>
</feature>
<evidence type="ECO:0000313" key="7">
    <source>
        <dbReference type="Proteomes" id="UP000824156"/>
    </source>
</evidence>
<dbReference type="Gene3D" id="3.40.50.12780">
    <property type="entry name" value="N-terminal domain of ligase-like"/>
    <property type="match status" value="1"/>
</dbReference>
<evidence type="ECO:0000313" key="6">
    <source>
        <dbReference type="EMBL" id="HIX54402.1"/>
    </source>
</evidence>
<dbReference type="EC" id="6.2.1.16" evidence="6"/>
<evidence type="ECO:0000256" key="2">
    <source>
        <dbReference type="ARBA" id="ARBA00022598"/>
    </source>
</evidence>
<sequence>MNKPLWSPSKTYFESSELYKYLEYLKKHDNLHFEDYRGLHEWSILNLERFWLSLLSYMKIDYQGEVDPVLTPPKTSKTFIGAQWFPNLKLSFAEQIFKGKKNEDIAVKYICENKDWQEITWSNLKTKVSRIEQYLVDKGVHKGDRVAGVLSNTPETLAIFLAANSLGAIWSCCSTDFGIKSVADRLEIIGPKILFIEEEYTYNEKVISLKEYPEKLREAIKEVSNVTVVNAKFWEEVTSKYEYQPLRLLKVPFNHPIWILYSSGTTGKPKAITHSTGGNLMELYKALSLHQDVQAGENFLWYSTTGWMMWNYSIGSLLCGATLCIYNGSIAHKNHTSFWNFLKRAEVQHLGAGAAYFSSIHHLEIENYKPKVIGSTGSVLPNETYENLNNKFPNAHIISLSGGTDVCSAFLTGSPMLPVYKGYLQCAALGADIKAYNEKAEAVENTLGELVITKPLPSMPLYFWNDQENKRYKESYYEKFSGVWCHGDWIKSNHKGYKIYGRSDATLNKFGVRIGTAEFYDIVKKLPFIKDALVISITKKDKIILFIETLNDLGLDCKAITQIKEILRKDGSPRHIPDFIFQVNSIPYTKNGKKLEVPIKRIFSGMAVSDVISKEVLKDPNSLNEFIEIYNNKFSINS</sequence>
<accession>A0A9D1W8P3</accession>
<dbReference type="SUPFAM" id="SSF56801">
    <property type="entry name" value="Acetyl-CoA synthetase-like"/>
    <property type="match status" value="1"/>
</dbReference>
<evidence type="ECO:0000259" key="5">
    <source>
        <dbReference type="Pfam" id="PF00501"/>
    </source>
</evidence>
<dbReference type="Proteomes" id="UP000824156">
    <property type="component" value="Unassembled WGS sequence"/>
</dbReference>
<evidence type="ECO:0000256" key="3">
    <source>
        <dbReference type="ARBA" id="ARBA00022741"/>
    </source>
</evidence>
<dbReference type="GO" id="GO:0030729">
    <property type="term" value="F:acetoacetate-CoA ligase activity"/>
    <property type="evidence" value="ECO:0007669"/>
    <property type="project" value="UniProtKB-EC"/>
</dbReference>
<reference evidence="6" key="1">
    <citation type="journal article" date="2021" name="PeerJ">
        <title>Extensive microbial diversity within the chicken gut microbiome revealed by metagenomics and culture.</title>
        <authorList>
            <person name="Gilroy R."/>
            <person name="Ravi A."/>
            <person name="Getino M."/>
            <person name="Pursley I."/>
            <person name="Horton D.L."/>
            <person name="Alikhan N.F."/>
            <person name="Baker D."/>
            <person name="Gharbi K."/>
            <person name="Hall N."/>
            <person name="Watson M."/>
            <person name="Adriaenssens E.M."/>
            <person name="Foster-Nyarko E."/>
            <person name="Jarju S."/>
            <person name="Secka A."/>
            <person name="Antonio M."/>
            <person name="Oren A."/>
            <person name="Chaudhuri R.R."/>
            <person name="La Ragione R."/>
            <person name="Hildebrand F."/>
            <person name="Pallen M.J."/>
        </authorList>
    </citation>
    <scope>NUCLEOTIDE SEQUENCE</scope>
    <source>
        <strain evidence="6">1719</strain>
    </source>
</reference>
<dbReference type="InterPro" id="IPR005914">
    <property type="entry name" value="Acac_CoA_synth"/>
</dbReference>
<gene>
    <name evidence="6" type="ORF">H9853_05200</name>
</gene>
<dbReference type="GO" id="GO:0005524">
    <property type="term" value="F:ATP binding"/>
    <property type="evidence" value="ECO:0007669"/>
    <property type="project" value="UniProtKB-KW"/>
</dbReference>
<dbReference type="Gene3D" id="3.30.300.30">
    <property type="match status" value="1"/>
</dbReference>
<organism evidence="6 7">
    <name type="scientific">Candidatus Sphingobacterium stercoripullorum</name>
    <dbReference type="NCBI Taxonomy" id="2838759"/>
    <lineage>
        <taxon>Bacteria</taxon>
        <taxon>Pseudomonadati</taxon>
        <taxon>Bacteroidota</taxon>
        <taxon>Sphingobacteriia</taxon>
        <taxon>Sphingobacteriales</taxon>
        <taxon>Sphingobacteriaceae</taxon>
        <taxon>Sphingobacterium</taxon>
    </lineage>
</organism>
<dbReference type="InterPro" id="IPR000873">
    <property type="entry name" value="AMP-dep_synth/lig_dom"/>
</dbReference>
<protein>
    <submittedName>
        <fullName evidence="6">Acetoacetate--CoA ligase</fullName>
        <ecNumber evidence="6">6.2.1.16</ecNumber>
    </submittedName>
</protein>
<keyword evidence="2 6" id="KW-0436">Ligase</keyword>
<dbReference type="NCBIfam" id="TIGR01217">
    <property type="entry name" value="ac_ac_CoA_syn"/>
    <property type="match status" value="1"/>
</dbReference>
<comment type="similarity">
    <text evidence="1">Belongs to the ATP-dependent AMP-binding enzyme family.</text>
</comment>
<dbReference type="InterPro" id="IPR020845">
    <property type="entry name" value="AMP-binding_CS"/>
</dbReference>
<dbReference type="PANTHER" id="PTHR42921">
    <property type="entry name" value="ACETOACETYL-COA SYNTHETASE"/>
    <property type="match status" value="1"/>
</dbReference>
<keyword evidence="4" id="KW-0067">ATP-binding</keyword>
<evidence type="ECO:0000256" key="1">
    <source>
        <dbReference type="ARBA" id="ARBA00006432"/>
    </source>
</evidence>
<reference evidence="6" key="2">
    <citation type="submission" date="2021-04" db="EMBL/GenBank/DDBJ databases">
        <authorList>
            <person name="Gilroy R."/>
        </authorList>
    </citation>
    <scope>NUCLEOTIDE SEQUENCE</scope>
    <source>
        <strain evidence="6">1719</strain>
    </source>
</reference>
<keyword evidence="3" id="KW-0547">Nucleotide-binding</keyword>
<dbReference type="PROSITE" id="PS00455">
    <property type="entry name" value="AMP_BINDING"/>
    <property type="match status" value="1"/>
</dbReference>
<dbReference type="EMBL" id="DXEZ01000145">
    <property type="protein sequence ID" value="HIX54402.1"/>
    <property type="molecule type" value="Genomic_DNA"/>
</dbReference>
<dbReference type="PANTHER" id="PTHR42921:SF1">
    <property type="entry name" value="ACETOACETYL-COA SYNTHETASE"/>
    <property type="match status" value="1"/>
</dbReference>
<dbReference type="GO" id="GO:0006629">
    <property type="term" value="P:lipid metabolic process"/>
    <property type="evidence" value="ECO:0007669"/>
    <property type="project" value="InterPro"/>
</dbReference>
<dbReference type="AlphaFoldDB" id="A0A9D1W8P3"/>
<dbReference type="Pfam" id="PF00501">
    <property type="entry name" value="AMP-binding"/>
    <property type="match status" value="1"/>
</dbReference>
<dbReference type="InterPro" id="IPR045851">
    <property type="entry name" value="AMP-bd_C_sf"/>
</dbReference>
<name>A0A9D1W8P3_9SPHI</name>
<comment type="caution">
    <text evidence="6">The sequence shown here is derived from an EMBL/GenBank/DDBJ whole genome shotgun (WGS) entry which is preliminary data.</text>
</comment>
<evidence type="ECO:0000256" key="4">
    <source>
        <dbReference type="ARBA" id="ARBA00022840"/>
    </source>
</evidence>
<dbReference type="InterPro" id="IPR042099">
    <property type="entry name" value="ANL_N_sf"/>
</dbReference>